<evidence type="ECO:0000313" key="1">
    <source>
        <dbReference type="EMBL" id="DAG05635.1"/>
    </source>
</evidence>
<dbReference type="InterPro" id="IPR054052">
    <property type="entry name" value="Y16Q-like"/>
</dbReference>
<dbReference type="Pfam" id="PF21825">
    <property type="entry name" value="crAss001_48"/>
    <property type="match status" value="1"/>
</dbReference>
<name>A0A8S5VG89_9CAUD</name>
<sequence length="89" mass="10590">MKELKGTIDLMLSNDYGDRFVAEYQQTKIRYEKLHAILRKYYAGKLEFTLDSPVWLLEQQLDTMRAYLDILEVRSKEEKIGLEDNGDER</sequence>
<proteinExistence type="predicted"/>
<dbReference type="EMBL" id="BK016262">
    <property type="protein sequence ID" value="DAG05635.1"/>
    <property type="molecule type" value="Genomic_DNA"/>
</dbReference>
<accession>A0A8S5VG89</accession>
<reference evidence="1" key="1">
    <citation type="journal article" date="2021" name="Proc. Natl. Acad. Sci. U.S.A.">
        <title>A Catalog of Tens of Thousands of Viruses from Human Metagenomes Reveals Hidden Associations with Chronic Diseases.</title>
        <authorList>
            <person name="Tisza M.J."/>
            <person name="Buck C.B."/>
        </authorList>
    </citation>
    <scope>NUCLEOTIDE SEQUENCE</scope>
    <source>
        <strain evidence="1">Ct3R43</strain>
    </source>
</reference>
<organism evidence="1">
    <name type="scientific">Siphoviridae sp. ct3R43</name>
    <dbReference type="NCBI Taxonomy" id="2825321"/>
    <lineage>
        <taxon>Viruses</taxon>
        <taxon>Duplodnaviria</taxon>
        <taxon>Heunggongvirae</taxon>
        <taxon>Uroviricota</taxon>
        <taxon>Caudoviricetes</taxon>
    </lineage>
</organism>
<protein>
    <recommendedName>
        <fullName evidence="2">Phage protein</fullName>
    </recommendedName>
</protein>
<evidence type="ECO:0008006" key="2">
    <source>
        <dbReference type="Google" id="ProtNLM"/>
    </source>
</evidence>